<keyword evidence="3 6" id="KW-0863">Zinc-finger</keyword>
<keyword evidence="2" id="KW-0479">Metal-binding</keyword>
<dbReference type="GO" id="GO:0000209">
    <property type="term" value="P:protein polyubiquitination"/>
    <property type="evidence" value="ECO:0007669"/>
    <property type="project" value="TreeGrafter"/>
</dbReference>
<dbReference type="Gene3D" id="3.30.40.10">
    <property type="entry name" value="Zinc/RING finger domain, C3HC4 (zinc finger)"/>
    <property type="match status" value="1"/>
</dbReference>
<dbReference type="InterPro" id="IPR013083">
    <property type="entry name" value="Znf_RING/FYVE/PHD"/>
</dbReference>
<evidence type="ECO:0000313" key="9">
    <source>
        <dbReference type="Proteomes" id="UP001181693"/>
    </source>
</evidence>
<dbReference type="PROSITE" id="PS50089">
    <property type="entry name" value="ZF_RING_2"/>
    <property type="match status" value="1"/>
</dbReference>
<dbReference type="EMBL" id="DYDO01000010">
    <property type="protein sequence ID" value="DBA17557.1"/>
    <property type="molecule type" value="Genomic_DNA"/>
</dbReference>
<proteinExistence type="predicted"/>
<comment type="caution">
    <text evidence="8">The sequence shown here is derived from an EMBL/GenBank/DDBJ whole genome shotgun (WGS) entry which is preliminary data.</text>
</comment>
<dbReference type="PANTHER" id="PTHR46016">
    <property type="entry name" value="ZINC FINGER, RING/FYVE/PHD-TYPE"/>
    <property type="match status" value="1"/>
</dbReference>
<dbReference type="SMART" id="SM00184">
    <property type="entry name" value="RING"/>
    <property type="match status" value="1"/>
</dbReference>
<evidence type="ECO:0000256" key="1">
    <source>
        <dbReference type="ARBA" id="ARBA00022679"/>
    </source>
</evidence>
<dbReference type="GO" id="GO:0008270">
    <property type="term" value="F:zinc ion binding"/>
    <property type="evidence" value="ECO:0007669"/>
    <property type="project" value="UniProtKB-KW"/>
</dbReference>
<dbReference type="InterPro" id="IPR051438">
    <property type="entry name" value="RNF_E3_ubiq-protein_ligase"/>
</dbReference>
<name>A0AAV3A1V0_PYXAD</name>
<dbReference type="InterPro" id="IPR017907">
    <property type="entry name" value="Znf_RING_CS"/>
</dbReference>
<protein>
    <recommendedName>
        <fullName evidence="7">RING-type domain-containing protein</fullName>
    </recommendedName>
</protein>
<accession>A0AAV3A1V0</accession>
<keyword evidence="1" id="KW-0808">Transferase</keyword>
<evidence type="ECO:0000313" key="8">
    <source>
        <dbReference type="EMBL" id="DBA17557.1"/>
    </source>
</evidence>
<dbReference type="AlphaFoldDB" id="A0AAV3A1V0"/>
<dbReference type="Proteomes" id="UP001181693">
    <property type="component" value="Unassembled WGS sequence"/>
</dbReference>
<dbReference type="InterPro" id="IPR001841">
    <property type="entry name" value="Znf_RING"/>
</dbReference>
<keyword evidence="9" id="KW-1185">Reference proteome</keyword>
<dbReference type="PROSITE" id="PS00518">
    <property type="entry name" value="ZF_RING_1"/>
    <property type="match status" value="1"/>
</dbReference>
<evidence type="ECO:0000256" key="3">
    <source>
        <dbReference type="ARBA" id="ARBA00022771"/>
    </source>
</evidence>
<evidence type="ECO:0000259" key="7">
    <source>
        <dbReference type="PROSITE" id="PS50089"/>
    </source>
</evidence>
<sequence length="160" mass="18060">MSKVNLRSSLEASDSDEACAIAMAACSLNSSDEFSSSSIDSPDGTPLLKYTFRCPLCLMALQDPLQAPCGHRFCKACILQSIRDDGPNCPLDNSSVSENELFPVNYFAKREDFLFMEKFSNQDYLAEVELTNLKVSIMLRLLGKSHRESYRWQKLTHCWI</sequence>
<dbReference type="GO" id="GO:0006511">
    <property type="term" value="P:ubiquitin-dependent protein catabolic process"/>
    <property type="evidence" value="ECO:0007669"/>
    <property type="project" value="TreeGrafter"/>
</dbReference>
<organism evidence="8 9">
    <name type="scientific">Pyxicephalus adspersus</name>
    <name type="common">African bullfrog</name>
    <dbReference type="NCBI Taxonomy" id="30357"/>
    <lineage>
        <taxon>Eukaryota</taxon>
        <taxon>Metazoa</taxon>
        <taxon>Chordata</taxon>
        <taxon>Craniata</taxon>
        <taxon>Vertebrata</taxon>
        <taxon>Euteleostomi</taxon>
        <taxon>Amphibia</taxon>
        <taxon>Batrachia</taxon>
        <taxon>Anura</taxon>
        <taxon>Neobatrachia</taxon>
        <taxon>Ranoidea</taxon>
        <taxon>Pyxicephalidae</taxon>
        <taxon>Pyxicephalinae</taxon>
        <taxon>Pyxicephalus</taxon>
    </lineage>
</organism>
<keyword evidence="5" id="KW-0862">Zinc</keyword>
<evidence type="ECO:0000256" key="6">
    <source>
        <dbReference type="PROSITE-ProRule" id="PRU00175"/>
    </source>
</evidence>
<dbReference type="InterPro" id="IPR018957">
    <property type="entry name" value="Znf_C3HC4_RING-type"/>
</dbReference>
<dbReference type="Pfam" id="PF00097">
    <property type="entry name" value="zf-C3HC4"/>
    <property type="match status" value="1"/>
</dbReference>
<evidence type="ECO:0000256" key="5">
    <source>
        <dbReference type="ARBA" id="ARBA00022833"/>
    </source>
</evidence>
<dbReference type="PANTHER" id="PTHR46016:SF1">
    <property type="entry name" value="RING-TYPE DOMAIN-CONTAINING PROTEIN"/>
    <property type="match status" value="1"/>
</dbReference>
<keyword evidence="4" id="KW-0833">Ubl conjugation pathway</keyword>
<gene>
    <name evidence="8" type="ORF">GDO54_002983</name>
</gene>
<evidence type="ECO:0000256" key="4">
    <source>
        <dbReference type="ARBA" id="ARBA00022786"/>
    </source>
</evidence>
<dbReference type="GO" id="GO:0061630">
    <property type="term" value="F:ubiquitin protein ligase activity"/>
    <property type="evidence" value="ECO:0007669"/>
    <property type="project" value="TreeGrafter"/>
</dbReference>
<dbReference type="SUPFAM" id="SSF57850">
    <property type="entry name" value="RING/U-box"/>
    <property type="match status" value="1"/>
</dbReference>
<evidence type="ECO:0000256" key="2">
    <source>
        <dbReference type="ARBA" id="ARBA00022723"/>
    </source>
</evidence>
<reference evidence="8" key="1">
    <citation type="thesis" date="2020" institute="ProQuest LLC" country="789 East Eisenhower Parkway, Ann Arbor, MI, USA">
        <title>Comparative Genomics and Chromosome Evolution.</title>
        <authorList>
            <person name="Mudd A.B."/>
        </authorList>
    </citation>
    <scope>NUCLEOTIDE SEQUENCE</scope>
    <source>
        <strain evidence="8">1538</strain>
        <tissue evidence="8">Blood</tissue>
    </source>
</reference>
<feature type="domain" description="RING-type" evidence="7">
    <location>
        <begin position="54"/>
        <end position="93"/>
    </location>
</feature>